<dbReference type="RefSeq" id="WP_184792876.1">
    <property type="nucleotide sequence ID" value="NZ_BONT01000086.1"/>
</dbReference>
<keyword evidence="4" id="KW-1185">Reference proteome</keyword>
<feature type="region of interest" description="Disordered" evidence="1">
    <location>
        <begin position="68"/>
        <end position="87"/>
    </location>
</feature>
<dbReference type="EMBL" id="JACHGT010000026">
    <property type="protein sequence ID" value="MBB6039795.1"/>
    <property type="molecule type" value="Genomic_DNA"/>
</dbReference>
<protein>
    <submittedName>
        <fullName evidence="3">Uncharacterized protein</fullName>
    </submittedName>
</protein>
<organism evidence="3 4">
    <name type="scientific">Phytomonospora endophytica</name>
    <dbReference type="NCBI Taxonomy" id="714109"/>
    <lineage>
        <taxon>Bacteria</taxon>
        <taxon>Bacillati</taxon>
        <taxon>Actinomycetota</taxon>
        <taxon>Actinomycetes</taxon>
        <taxon>Micromonosporales</taxon>
        <taxon>Micromonosporaceae</taxon>
        <taxon>Phytomonospora</taxon>
    </lineage>
</organism>
<dbReference type="AlphaFoldDB" id="A0A841FTX6"/>
<dbReference type="SUPFAM" id="SSF69304">
    <property type="entry name" value="Tricorn protease N-terminal domain"/>
    <property type="match status" value="1"/>
</dbReference>
<dbReference type="InterPro" id="IPR011042">
    <property type="entry name" value="6-blade_b-propeller_TolB-like"/>
</dbReference>
<proteinExistence type="predicted"/>
<keyword evidence="2" id="KW-1133">Transmembrane helix</keyword>
<accession>A0A841FTX6</accession>
<dbReference type="Proteomes" id="UP000548476">
    <property type="component" value="Unassembled WGS sequence"/>
</dbReference>
<sequence>MSAERLREILNNVADETRPVPLEVAAMAESRRIGVRRTVIGAAAAAVLLVAGVVGATAVWSDRGAPPVDPAISESPTSPVPNESPNMKGTRLYYIDDNDGLQVLIDNRELQSVLTNEPGLAASANFSNDGRWLSWVTADSEVKLRDMNTGEVRVIIDDYGDDLCQEPVWSVNSYQLFVKVGGEWGFYDVGDDAFTPLSFGFGDDCHVQFNEWPGQGDPAIQREYFVVDWYENTITVFDDNGQVTAEADNRLGENPAGLGADLEILGMRSHADGEYYCLVTSTKDAPLGDFGRSPDCDTYADWDGETFTPLYVKNEGPTGDPSIDATVTVREPINFGESWRFVEYQGADPVWSEPEYPGLTEWSLLYWGSTDE</sequence>
<evidence type="ECO:0000313" key="4">
    <source>
        <dbReference type="Proteomes" id="UP000548476"/>
    </source>
</evidence>
<name>A0A841FTX6_9ACTN</name>
<feature type="compositionally biased region" description="Polar residues" evidence="1">
    <location>
        <begin position="74"/>
        <end position="87"/>
    </location>
</feature>
<comment type="caution">
    <text evidence="3">The sequence shown here is derived from an EMBL/GenBank/DDBJ whole genome shotgun (WGS) entry which is preliminary data.</text>
</comment>
<gene>
    <name evidence="3" type="ORF">HNR73_007694</name>
</gene>
<keyword evidence="2" id="KW-0472">Membrane</keyword>
<dbReference type="Gene3D" id="2.120.10.30">
    <property type="entry name" value="TolB, C-terminal domain"/>
    <property type="match status" value="1"/>
</dbReference>
<reference evidence="3 4" key="1">
    <citation type="submission" date="2020-08" db="EMBL/GenBank/DDBJ databases">
        <title>Genomic Encyclopedia of Type Strains, Phase IV (KMG-IV): sequencing the most valuable type-strain genomes for metagenomic binning, comparative biology and taxonomic classification.</title>
        <authorList>
            <person name="Goeker M."/>
        </authorList>
    </citation>
    <scope>NUCLEOTIDE SEQUENCE [LARGE SCALE GENOMIC DNA]</scope>
    <source>
        <strain evidence="3 4">YIM 65646</strain>
    </source>
</reference>
<evidence type="ECO:0000256" key="1">
    <source>
        <dbReference type="SAM" id="MobiDB-lite"/>
    </source>
</evidence>
<evidence type="ECO:0000313" key="3">
    <source>
        <dbReference type="EMBL" id="MBB6039795.1"/>
    </source>
</evidence>
<evidence type="ECO:0000256" key="2">
    <source>
        <dbReference type="SAM" id="Phobius"/>
    </source>
</evidence>
<feature type="transmembrane region" description="Helical" evidence="2">
    <location>
        <begin position="39"/>
        <end position="60"/>
    </location>
</feature>
<keyword evidence="2" id="KW-0812">Transmembrane</keyword>